<evidence type="ECO:0000256" key="1">
    <source>
        <dbReference type="ARBA" id="ARBA00004123"/>
    </source>
</evidence>
<keyword evidence="6" id="KW-0653">Protein transport</keyword>
<dbReference type="InterPro" id="IPR013598">
    <property type="entry name" value="Exportin-1/Importin-b-like"/>
</dbReference>
<evidence type="ECO:0000256" key="5">
    <source>
        <dbReference type="ARBA" id="ARBA00022490"/>
    </source>
</evidence>
<dbReference type="SUPFAM" id="SSF48371">
    <property type="entry name" value="ARM repeat"/>
    <property type="match status" value="1"/>
</dbReference>
<dbReference type="PhylomeDB" id="A7S0X1"/>
<protein>
    <recommendedName>
        <fullName evidence="8">Importin N-terminal domain-containing protein</fullName>
    </recommendedName>
</protein>
<dbReference type="Pfam" id="PF08389">
    <property type="entry name" value="Xpo1"/>
    <property type="match status" value="1"/>
</dbReference>
<dbReference type="InterPro" id="IPR001494">
    <property type="entry name" value="Importin-beta_N"/>
</dbReference>
<dbReference type="AlphaFoldDB" id="A7S0X1"/>
<dbReference type="GO" id="GO:0005737">
    <property type="term" value="C:cytoplasm"/>
    <property type="evidence" value="ECO:0007669"/>
    <property type="project" value="UniProtKB-SubCell"/>
</dbReference>
<dbReference type="STRING" id="45351.A7S0X1"/>
<dbReference type="GO" id="GO:0006611">
    <property type="term" value="P:protein export from nucleus"/>
    <property type="evidence" value="ECO:0000318"/>
    <property type="project" value="GO_Central"/>
</dbReference>
<dbReference type="GO" id="GO:0031267">
    <property type="term" value="F:small GTPase binding"/>
    <property type="evidence" value="ECO:0007669"/>
    <property type="project" value="InterPro"/>
</dbReference>
<evidence type="ECO:0000259" key="8">
    <source>
        <dbReference type="PROSITE" id="PS50166"/>
    </source>
</evidence>
<dbReference type="eggNOG" id="KOG2020">
    <property type="taxonomic scope" value="Eukaryota"/>
</dbReference>
<dbReference type="GO" id="GO:0005634">
    <property type="term" value="C:nucleus"/>
    <property type="evidence" value="ECO:0007669"/>
    <property type="project" value="UniProtKB-SubCell"/>
</dbReference>
<dbReference type="InterPro" id="IPR040016">
    <property type="entry name" value="XPO6"/>
</dbReference>
<evidence type="ECO:0000313" key="9">
    <source>
        <dbReference type="EMBL" id="EDO42656.1"/>
    </source>
</evidence>
<accession>A7S0X1</accession>
<dbReference type="EMBL" id="DS469562">
    <property type="protein sequence ID" value="EDO42656.1"/>
    <property type="molecule type" value="Genomic_DNA"/>
</dbReference>
<keyword evidence="10" id="KW-1185">Reference proteome</keyword>
<reference evidence="9 10" key="1">
    <citation type="journal article" date="2007" name="Science">
        <title>Sea anemone genome reveals ancestral eumetazoan gene repertoire and genomic organization.</title>
        <authorList>
            <person name="Putnam N.H."/>
            <person name="Srivastava M."/>
            <person name="Hellsten U."/>
            <person name="Dirks B."/>
            <person name="Chapman J."/>
            <person name="Salamov A."/>
            <person name="Terry A."/>
            <person name="Shapiro H."/>
            <person name="Lindquist E."/>
            <person name="Kapitonov V.V."/>
            <person name="Jurka J."/>
            <person name="Genikhovich G."/>
            <person name="Grigoriev I.V."/>
            <person name="Lucas S.M."/>
            <person name="Steele R.E."/>
            <person name="Finnerty J.R."/>
            <person name="Technau U."/>
            <person name="Martindale M.Q."/>
            <person name="Rokhsar D.S."/>
        </authorList>
    </citation>
    <scope>NUCLEOTIDE SEQUENCE [LARGE SCALE GENOMIC DNA]</scope>
    <source>
        <strain evidence="10">CH2 X CH6</strain>
    </source>
</reference>
<dbReference type="Gene3D" id="1.25.10.10">
    <property type="entry name" value="Leucine-rich Repeat Variant"/>
    <property type="match status" value="1"/>
</dbReference>
<dbReference type="PANTHER" id="PTHR21452:SF4">
    <property type="entry name" value="EXPORTIN-6"/>
    <property type="match status" value="1"/>
</dbReference>
<proteinExistence type="inferred from homology"/>
<evidence type="ECO:0000313" key="10">
    <source>
        <dbReference type="Proteomes" id="UP000001593"/>
    </source>
</evidence>
<dbReference type="InterPro" id="IPR011989">
    <property type="entry name" value="ARM-like"/>
</dbReference>
<dbReference type="PROSITE" id="PS50166">
    <property type="entry name" value="IMPORTIN_B_NT"/>
    <property type="match status" value="1"/>
</dbReference>
<keyword evidence="5" id="KW-0963">Cytoplasm</keyword>
<sequence length="1110" mass="126731">MASNEASLHSLEALMDEFFCGNADNNRKREIEHVLHNFGQQSGAWHHCVYFLSNSQNHYVLMYAISIFENLINKQWIGTQPSDKTEIRSFLKQYLLSQHKALPAFVRNKLAKVIVDMGRLDWPHFYPNFLSDIMELIQQPSNTSLGLIMLQTTSEELASPREDLSIARRTELHRLLLHEVPAILSLLTQLLDRILDKHRRLASTVTPPPSPTHVGRLLNQSPKSRQNFGHPLPSLDPDAKEISCLTLKCLAHLFSWIPLSSTIKPALLGTVFYFAEFGCNGISGGGGSSVVCNPDLGVLAMTCINELLSKNCVPQEYEEYLLKLFQQTFQLLQRITKDSASSSDDHLSELDESYLNKFTEFLHLFVSIHLRRFENSSHFPILELLTLLYKYTFHQPQNEGFFNCLYTWSVFLEYLTSKVSSARRDKLAEAEATLYQRLFNKIKLRQISKCKLEELDDSDMDDNAETEWQAFQRNCLEIVAKLAELLPAEAFTALFPLFSKYIDVYLGLGQFITKTAEGTFHMDLGGEMECRQLHCSLRDLSTIERALGRLVEHFIGEVNFGNRFSDGEAIVDRFCHVALFGTQMKLYSIKSTMPSLLQPDLIEVHAQALAALQAYCHWLSQFYLESQRQQQHHDKFATLVSTIINALIPLLSKEVPHRVSLPACHLLNSLTSTVRPSFFIALDKVQSLYRDISNGSLGGVPLEIQVLVFRSLSNALVLPWPYVSGNEQQWEMRSQNHLSLIKSLTSRYKEMTSSPGFSTSKELQQAAKPSLQYTLHILQDLVSAVAEDQVTKTKVILYHSIQDVVQLTLTVFPLYANEPDAIDAILGFLLALFQSLKIQIGTGVTEQIVQRLMSIFTRDQLSATIVHESRLGSRVVEKFLRLLQLLVQEPAASFKAFLPGIISLSMDQLYPILAERQSPDIKTEFFELLHQLLLHNWRYFFRTSLLAKMSAGEEQVENQSQFVSMLQAFGQSFLQPDITIFRQNLEALENLNSRCKLYQKDIFRSNMLLQFVNVLTQALVHRSHDLLQDEIIITIYNMAAVDWDQFFASFLLQFLVGCEGLTENQKSELRNNFRQDKDLPSFTHGIQRFIADLRYYRLCNSSLPPGTVKF</sequence>
<comment type="similarity">
    <text evidence="3">Belongs to the exportin family.</text>
</comment>
<dbReference type="InParanoid" id="A7S0X1"/>
<keyword evidence="4" id="KW-0813">Transport</keyword>
<organism evidence="9 10">
    <name type="scientific">Nematostella vectensis</name>
    <name type="common">Starlet sea anemone</name>
    <dbReference type="NCBI Taxonomy" id="45351"/>
    <lineage>
        <taxon>Eukaryota</taxon>
        <taxon>Metazoa</taxon>
        <taxon>Cnidaria</taxon>
        <taxon>Anthozoa</taxon>
        <taxon>Hexacorallia</taxon>
        <taxon>Actiniaria</taxon>
        <taxon>Edwardsiidae</taxon>
        <taxon>Nematostella</taxon>
    </lineage>
</organism>
<dbReference type="PANTHER" id="PTHR21452">
    <property type="entry name" value="EXPORTIN-6"/>
    <property type="match status" value="1"/>
</dbReference>
<evidence type="ECO:0000256" key="7">
    <source>
        <dbReference type="ARBA" id="ARBA00023242"/>
    </source>
</evidence>
<dbReference type="Proteomes" id="UP000001593">
    <property type="component" value="Unassembled WGS sequence"/>
</dbReference>
<evidence type="ECO:0000256" key="2">
    <source>
        <dbReference type="ARBA" id="ARBA00004496"/>
    </source>
</evidence>
<dbReference type="HOGENOM" id="CLU_004473_0_0_1"/>
<dbReference type="SMART" id="SM00913">
    <property type="entry name" value="IBN_N"/>
    <property type="match status" value="1"/>
</dbReference>
<dbReference type="Pfam" id="PF03810">
    <property type="entry name" value="IBN_N"/>
    <property type="match status" value="1"/>
</dbReference>
<dbReference type="InterPro" id="IPR016024">
    <property type="entry name" value="ARM-type_fold"/>
</dbReference>
<evidence type="ECO:0000256" key="6">
    <source>
        <dbReference type="ARBA" id="ARBA00022927"/>
    </source>
</evidence>
<keyword evidence="7" id="KW-0539">Nucleus</keyword>
<dbReference type="OMA" id="KITRFNH"/>
<comment type="subcellular location">
    <subcellularLocation>
        <location evidence="2">Cytoplasm</location>
    </subcellularLocation>
    <subcellularLocation>
        <location evidence="1">Nucleus</location>
    </subcellularLocation>
</comment>
<evidence type="ECO:0000256" key="4">
    <source>
        <dbReference type="ARBA" id="ARBA00022448"/>
    </source>
</evidence>
<feature type="domain" description="Importin N-terminal" evidence="8">
    <location>
        <begin position="31"/>
        <end position="97"/>
    </location>
</feature>
<name>A7S0X1_NEMVE</name>
<evidence type="ECO:0000256" key="3">
    <source>
        <dbReference type="ARBA" id="ARBA00009466"/>
    </source>
</evidence>
<gene>
    <name evidence="9" type="ORF">NEMVEDRAFT_v1g205085</name>
</gene>
<dbReference type="GO" id="GO:0005049">
    <property type="term" value="F:nuclear export signal receptor activity"/>
    <property type="evidence" value="ECO:0007669"/>
    <property type="project" value="InterPro"/>
</dbReference>